<feature type="compositionally biased region" description="Low complexity" evidence="1">
    <location>
        <begin position="117"/>
        <end position="126"/>
    </location>
</feature>
<accession>A0ABR3P529</accession>
<feature type="compositionally biased region" description="Polar residues" evidence="1">
    <location>
        <begin position="107"/>
        <end position="116"/>
    </location>
</feature>
<dbReference type="EMBL" id="JBFMKM010000016">
    <property type="protein sequence ID" value="KAL1297414.1"/>
    <property type="molecule type" value="Genomic_DNA"/>
</dbReference>
<proteinExistence type="predicted"/>
<protein>
    <recommendedName>
        <fullName evidence="4">DRBM domain-containing protein</fullName>
    </recommendedName>
</protein>
<evidence type="ECO:0008006" key="4">
    <source>
        <dbReference type="Google" id="ProtNLM"/>
    </source>
</evidence>
<evidence type="ECO:0000256" key="1">
    <source>
        <dbReference type="SAM" id="MobiDB-lite"/>
    </source>
</evidence>
<sequence length="252" mass="26936">MSLECERGFYQMYLGGLCDRRAWPKPYYQAHQPQPGYWTCIVRVNNREYSTDVAYARKDLAQESAATRAYMICRNFSVNDGMYPGQRLEAGAQGMPVAIGAGRKTAKQTTAAPNGPSTTTSGRALTGTGGSGGTGSYVQLLEQSTRCADGNPNRLGGGKKRDSYDNYSEHMSSRDRSSTSGSSSSAGGESPRSVDSAIAFGKQHQLNAAVAAASSAATTNAPPQPPCRCRRGLAVYKHGMCCMCLRDAGWRA</sequence>
<comment type="caution">
    <text evidence="2">The sequence shown here is derived from an EMBL/GenBank/DDBJ whole genome shotgun (WGS) entry which is preliminary data.</text>
</comment>
<dbReference type="SUPFAM" id="SSF54768">
    <property type="entry name" value="dsRNA-binding domain-like"/>
    <property type="match status" value="1"/>
</dbReference>
<dbReference type="Gene3D" id="3.30.160.20">
    <property type="match status" value="1"/>
</dbReference>
<name>A0ABR3P529_9PEZI</name>
<reference evidence="2 3" key="1">
    <citation type="submission" date="2024-07" db="EMBL/GenBank/DDBJ databases">
        <title>Draft sequence of the Neodothiora populina.</title>
        <authorList>
            <person name="Drown D.D."/>
            <person name="Schuette U.S."/>
            <person name="Buechlein A.B."/>
            <person name="Rusch D.R."/>
            <person name="Winton L.W."/>
            <person name="Adams G.A."/>
        </authorList>
    </citation>
    <scope>NUCLEOTIDE SEQUENCE [LARGE SCALE GENOMIC DNA]</scope>
    <source>
        <strain evidence="2 3">CPC 39397</strain>
    </source>
</reference>
<feature type="compositionally biased region" description="Low complexity" evidence="1">
    <location>
        <begin position="178"/>
        <end position="193"/>
    </location>
</feature>
<evidence type="ECO:0000313" key="2">
    <source>
        <dbReference type="EMBL" id="KAL1297414.1"/>
    </source>
</evidence>
<feature type="compositionally biased region" description="Basic and acidic residues" evidence="1">
    <location>
        <begin position="159"/>
        <end position="177"/>
    </location>
</feature>
<dbReference type="RefSeq" id="XP_069197096.1">
    <property type="nucleotide sequence ID" value="XM_069344662.1"/>
</dbReference>
<dbReference type="GeneID" id="95978647"/>
<evidence type="ECO:0000313" key="3">
    <source>
        <dbReference type="Proteomes" id="UP001562354"/>
    </source>
</evidence>
<organism evidence="2 3">
    <name type="scientific">Neodothiora populina</name>
    <dbReference type="NCBI Taxonomy" id="2781224"/>
    <lineage>
        <taxon>Eukaryota</taxon>
        <taxon>Fungi</taxon>
        <taxon>Dikarya</taxon>
        <taxon>Ascomycota</taxon>
        <taxon>Pezizomycotina</taxon>
        <taxon>Dothideomycetes</taxon>
        <taxon>Dothideomycetidae</taxon>
        <taxon>Dothideales</taxon>
        <taxon>Dothioraceae</taxon>
        <taxon>Neodothiora</taxon>
    </lineage>
</organism>
<feature type="region of interest" description="Disordered" evidence="1">
    <location>
        <begin position="102"/>
        <end position="194"/>
    </location>
</feature>
<keyword evidence="3" id="KW-1185">Reference proteome</keyword>
<gene>
    <name evidence="2" type="ORF">AAFC00_004947</name>
</gene>
<dbReference type="Proteomes" id="UP001562354">
    <property type="component" value="Unassembled WGS sequence"/>
</dbReference>